<protein>
    <submittedName>
        <fullName evidence="1">Uncharacterized protein</fullName>
    </submittedName>
</protein>
<name>A0ABS4F492_9CLOT</name>
<evidence type="ECO:0000313" key="1">
    <source>
        <dbReference type="EMBL" id="MBP1890927.1"/>
    </source>
</evidence>
<sequence length="46" mass="5414">MFSKEELLVIEDALKIADKEYIKLIDENKNNKSRIVAYNRKQKNCG</sequence>
<dbReference type="RefSeq" id="WP_209797836.1">
    <property type="nucleotide sequence ID" value="NZ_JAGGJZ010000024.1"/>
</dbReference>
<keyword evidence="2" id="KW-1185">Reference proteome</keyword>
<comment type="caution">
    <text evidence="1">The sequence shown here is derived from an EMBL/GenBank/DDBJ whole genome shotgun (WGS) entry which is preliminary data.</text>
</comment>
<reference evidence="1 2" key="1">
    <citation type="submission" date="2021-03" db="EMBL/GenBank/DDBJ databases">
        <title>Genomic Encyclopedia of Type Strains, Phase IV (KMG-IV): sequencing the most valuable type-strain genomes for metagenomic binning, comparative biology and taxonomic classification.</title>
        <authorList>
            <person name="Goeker M."/>
        </authorList>
    </citation>
    <scope>NUCLEOTIDE SEQUENCE [LARGE SCALE GENOMIC DNA]</scope>
    <source>
        <strain evidence="1 2">DSM 3984</strain>
    </source>
</reference>
<dbReference type="Proteomes" id="UP000783390">
    <property type="component" value="Unassembled WGS sequence"/>
</dbReference>
<accession>A0ABS4F492</accession>
<organism evidence="1 2">
    <name type="scientific">Clostridium moniliforme</name>
    <dbReference type="NCBI Taxonomy" id="39489"/>
    <lineage>
        <taxon>Bacteria</taxon>
        <taxon>Bacillati</taxon>
        <taxon>Bacillota</taxon>
        <taxon>Clostridia</taxon>
        <taxon>Eubacteriales</taxon>
        <taxon>Clostridiaceae</taxon>
        <taxon>Clostridium</taxon>
    </lineage>
</organism>
<proteinExistence type="predicted"/>
<dbReference type="EMBL" id="JAGGJZ010000024">
    <property type="protein sequence ID" value="MBP1890927.1"/>
    <property type="molecule type" value="Genomic_DNA"/>
</dbReference>
<gene>
    <name evidence="1" type="ORF">J2Z53_002589</name>
</gene>
<evidence type="ECO:0000313" key="2">
    <source>
        <dbReference type="Proteomes" id="UP000783390"/>
    </source>
</evidence>